<evidence type="ECO:0000256" key="4">
    <source>
        <dbReference type="ARBA" id="ARBA00037931"/>
    </source>
</evidence>
<dbReference type="InterPro" id="IPR001680">
    <property type="entry name" value="WD40_rpt"/>
</dbReference>
<dbReference type="InterPro" id="IPR015943">
    <property type="entry name" value="WD40/YVTN_repeat-like_dom_sf"/>
</dbReference>
<feature type="repeat" description="WD" evidence="7">
    <location>
        <begin position="21"/>
        <end position="62"/>
    </location>
</feature>
<dbReference type="AlphaFoldDB" id="A0A517LCQ5"/>
<reference evidence="8 9" key="1">
    <citation type="submission" date="2019-07" db="EMBL/GenBank/DDBJ databases">
        <title>Finished genome of Venturia effusa.</title>
        <authorList>
            <person name="Young C.A."/>
            <person name="Cox M.P."/>
            <person name="Ganley A.R.D."/>
            <person name="David W.J."/>
        </authorList>
    </citation>
    <scope>NUCLEOTIDE SEQUENCE [LARGE SCALE GENOMIC DNA]</scope>
    <source>
        <strain evidence="9">albino</strain>
    </source>
</reference>
<dbReference type="InterPro" id="IPR036322">
    <property type="entry name" value="WD40_repeat_dom_sf"/>
</dbReference>
<proteinExistence type="inferred from homology"/>
<evidence type="ECO:0000313" key="8">
    <source>
        <dbReference type="EMBL" id="QDS73420.1"/>
    </source>
</evidence>
<organism evidence="8 9">
    <name type="scientific">Venturia effusa</name>
    <dbReference type="NCBI Taxonomy" id="50376"/>
    <lineage>
        <taxon>Eukaryota</taxon>
        <taxon>Fungi</taxon>
        <taxon>Dikarya</taxon>
        <taxon>Ascomycota</taxon>
        <taxon>Pezizomycotina</taxon>
        <taxon>Dothideomycetes</taxon>
        <taxon>Pleosporomycetidae</taxon>
        <taxon>Venturiales</taxon>
        <taxon>Venturiaceae</taxon>
        <taxon>Venturia</taxon>
    </lineage>
</organism>
<dbReference type="SUPFAM" id="SSF50978">
    <property type="entry name" value="WD40 repeat-like"/>
    <property type="match status" value="1"/>
</dbReference>
<dbReference type="Proteomes" id="UP000316270">
    <property type="component" value="Chromosome 9"/>
</dbReference>
<dbReference type="PROSITE" id="PS50082">
    <property type="entry name" value="WD_REPEATS_2"/>
    <property type="match status" value="2"/>
</dbReference>
<keyword evidence="2" id="KW-0677">Repeat</keyword>
<dbReference type="SMART" id="SM00320">
    <property type="entry name" value="WD40"/>
    <property type="match status" value="4"/>
</dbReference>
<dbReference type="PANTHER" id="PTHR19854">
    <property type="entry name" value="TRANSDUCIN BETA-LIKE 3"/>
    <property type="match status" value="1"/>
</dbReference>
<evidence type="ECO:0000313" key="9">
    <source>
        <dbReference type="Proteomes" id="UP000316270"/>
    </source>
</evidence>
<comment type="function">
    <text evidence="3">Component of the ASTRA complex involved in chromatin remodeling.</text>
</comment>
<gene>
    <name evidence="8" type="ORF">FKW77_008398</name>
</gene>
<evidence type="ECO:0000256" key="5">
    <source>
        <dbReference type="ARBA" id="ARBA00038749"/>
    </source>
</evidence>
<evidence type="ECO:0000256" key="2">
    <source>
        <dbReference type="ARBA" id="ARBA00022737"/>
    </source>
</evidence>
<dbReference type="PROSITE" id="PS00678">
    <property type="entry name" value="WD_REPEATS_1"/>
    <property type="match status" value="2"/>
</dbReference>
<dbReference type="PANTHER" id="PTHR19854:SF1">
    <property type="entry name" value="GUANINE NUCLEOTIDE-BINDING PROTEIN SUBUNIT BETA-LIKE PROTEIN 1"/>
    <property type="match status" value="1"/>
</dbReference>
<evidence type="ECO:0000256" key="7">
    <source>
        <dbReference type="PROSITE-ProRule" id="PRU00221"/>
    </source>
</evidence>
<comment type="similarity">
    <text evidence="4">Belongs to the WD repeat ASA1 family.</text>
</comment>
<evidence type="ECO:0000256" key="1">
    <source>
        <dbReference type="ARBA" id="ARBA00022574"/>
    </source>
</evidence>
<evidence type="ECO:0000256" key="3">
    <source>
        <dbReference type="ARBA" id="ARBA00037338"/>
    </source>
</evidence>
<dbReference type="InterPro" id="IPR019775">
    <property type="entry name" value="WD40_repeat_CS"/>
</dbReference>
<dbReference type="OrthoDB" id="7668193at2759"/>
<protein>
    <recommendedName>
        <fullName evidence="6">ASTRA-associated protein 1</fullName>
    </recommendedName>
</protein>
<keyword evidence="9" id="KW-1185">Reference proteome</keyword>
<name>A0A517LCQ5_9PEZI</name>
<feature type="repeat" description="WD" evidence="7">
    <location>
        <begin position="344"/>
        <end position="359"/>
    </location>
</feature>
<dbReference type="EMBL" id="CP042193">
    <property type="protein sequence ID" value="QDS73420.1"/>
    <property type="molecule type" value="Genomic_DNA"/>
</dbReference>
<dbReference type="Gene3D" id="2.130.10.10">
    <property type="entry name" value="YVTN repeat-like/Quinoprotein amine dehydrogenase"/>
    <property type="match status" value="2"/>
</dbReference>
<sequence>MTSTPAIQSSTLPPAQPLYILRGHKAQVHVVGFIRGNRRLLTGDADGFVVSWDIVSKRPKVVWRAHLKAILGLEGWGEDRVVSSTYTTPEATNSVLVAVPGTKEGHVDIFSLPSEQRLHSIPPAEEGKTGMVMALRILYVKNTLHLITGTESGLTSVQKLNSNTKNWETTYISKPHTQPILSLDVTSITHPLATASASDIRYFTSSADALITMNPLQNPVEHKPLKVSQTKHSGQQSLSVRSDGKIFATAGWDGRIRVYSAKSLKELAVLKWHKEGVYGVAFSVIRSETVEKTTDLTVKEEGDDGSGGGKNEVGTQVATQSVTPISSGIVRRKREEKALETHWLAAGGKDGKVSLWEVY</sequence>
<dbReference type="PROSITE" id="PS50294">
    <property type="entry name" value="WD_REPEATS_REGION"/>
    <property type="match status" value="1"/>
</dbReference>
<dbReference type="STRING" id="50376.A0A517LCQ5"/>
<comment type="subunit">
    <text evidence="5">Component of the ASTRA chromatin remodeling machinery complex.</text>
</comment>
<dbReference type="Pfam" id="PF00400">
    <property type="entry name" value="WD40"/>
    <property type="match status" value="2"/>
</dbReference>
<keyword evidence="1 7" id="KW-0853">WD repeat</keyword>
<accession>A0A517LCQ5</accession>
<evidence type="ECO:0000256" key="6">
    <source>
        <dbReference type="ARBA" id="ARBA00040563"/>
    </source>
</evidence>